<gene>
    <name evidence="2" type="ORF">Taro_019433</name>
</gene>
<evidence type="ECO:0000313" key="3">
    <source>
        <dbReference type="Proteomes" id="UP000652761"/>
    </source>
</evidence>
<organism evidence="2 3">
    <name type="scientific">Colocasia esculenta</name>
    <name type="common">Wild taro</name>
    <name type="synonym">Arum esculentum</name>
    <dbReference type="NCBI Taxonomy" id="4460"/>
    <lineage>
        <taxon>Eukaryota</taxon>
        <taxon>Viridiplantae</taxon>
        <taxon>Streptophyta</taxon>
        <taxon>Embryophyta</taxon>
        <taxon>Tracheophyta</taxon>
        <taxon>Spermatophyta</taxon>
        <taxon>Magnoliopsida</taxon>
        <taxon>Liliopsida</taxon>
        <taxon>Araceae</taxon>
        <taxon>Aroideae</taxon>
        <taxon>Colocasieae</taxon>
        <taxon>Colocasia</taxon>
    </lineage>
</organism>
<evidence type="ECO:0000256" key="1">
    <source>
        <dbReference type="SAM" id="MobiDB-lite"/>
    </source>
</evidence>
<feature type="compositionally biased region" description="Polar residues" evidence="1">
    <location>
        <begin position="19"/>
        <end position="43"/>
    </location>
</feature>
<comment type="caution">
    <text evidence="2">The sequence shown here is derived from an EMBL/GenBank/DDBJ whole genome shotgun (WGS) entry which is preliminary data.</text>
</comment>
<sequence>MPPHGIDYWFMMPVSNPNNTAQERPLSPTVTDVRSNCRSTTTSKAKELWRPTKPPRPTVGRQLSPRARVSRKTTRPRR</sequence>
<dbReference type="AlphaFoldDB" id="A0A843UWA8"/>
<keyword evidence="3" id="KW-1185">Reference proteome</keyword>
<accession>A0A843UWA8</accession>
<evidence type="ECO:0000313" key="2">
    <source>
        <dbReference type="EMBL" id="MQL86896.1"/>
    </source>
</evidence>
<proteinExistence type="predicted"/>
<dbReference type="EMBL" id="NMUH01000936">
    <property type="protein sequence ID" value="MQL86896.1"/>
    <property type="molecule type" value="Genomic_DNA"/>
</dbReference>
<feature type="region of interest" description="Disordered" evidence="1">
    <location>
        <begin position="19"/>
        <end position="78"/>
    </location>
</feature>
<reference evidence="2" key="1">
    <citation type="submission" date="2017-07" db="EMBL/GenBank/DDBJ databases">
        <title>Taro Niue Genome Assembly and Annotation.</title>
        <authorList>
            <person name="Atibalentja N."/>
            <person name="Keating K."/>
            <person name="Fields C.J."/>
        </authorList>
    </citation>
    <scope>NUCLEOTIDE SEQUENCE</scope>
    <source>
        <strain evidence="2">Niue_2</strain>
        <tissue evidence="2">Leaf</tissue>
    </source>
</reference>
<dbReference type="Proteomes" id="UP000652761">
    <property type="component" value="Unassembled WGS sequence"/>
</dbReference>
<name>A0A843UWA8_COLES</name>
<protein>
    <submittedName>
        <fullName evidence="2">Uncharacterized protein</fullName>
    </submittedName>
</protein>
<feature type="compositionally biased region" description="Basic residues" evidence="1">
    <location>
        <begin position="68"/>
        <end position="78"/>
    </location>
</feature>